<evidence type="ECO:0000259" key="3">
    <source>
        <dbReference type="Pfam" id="PF18962"/>
    </source>
</evidence>
<dbReference type="Gene3D" id="2.160.20.10">
    <property type="entry name" value="Single-stranded right-handed beta-helix, Pectin lyase-like"/>
    <property type="match status" value="1"/>
</dbReference>
<dbReference type="KEGG" id="wvi:Weevi_0915"/>
<dbReference type="EMBL" id="CP002455">
    <property type="protein sequence ID" value="ADX67626.1"/>
    <property type="molecule type" value="Genomic_DNA"/>
</dbReference>
<proteinExistence type="predicted"/>
<organism evidence="4 5">
    <name type="scientific">Weeksella virosa (strain ATCC 43766 / DSM 16922 / JCM 21250 / CCUG 30538 / CDC 9751 / IAM 14551 / NBRC 16016 / NCTC 11634 / CL345/78)</name>
    <dbReference type="NCBI Taxonomy" id="865938"/>
    <lineage>
        <taxon>Bacteria</taxon>
        <taxon>Pseudomonadati</taxon>
        <taxon>Bacteroidota</taxon>
        <taxon>Flavobacteriia</taxon>
        <taxon>Flavobacteriales</taxon>
        <taxon>Weeksellaceae</taxon>
        <taxon>Weeksella</taxon>
    </lineage>
</organism>
<dbReference type="RefSeq" id="WP_013598016.1">
    <property type="nucleotide sequence ID" value="NC_015144.1"/>
</dbReference>
<evidence type="ECO:0000313" key="5">
    <source>
        <dbReference type="Proteomes" id="UP000008641"/>
    </source>
</evidence>
<feature type="signal peptide" evidence="2">
    <location>
        <begin position="1"/>
        <end position="18"/>
    </location>
</feature>
<reference evidence="4 5" key="1">
    <citation type="journal article" date="2011" name="Stand. Genomic Sci.">
        <title>Complete genome sequence of Weeksella virosa type strain (9751).</title>
        <authorList>
            <person name="Lang E."/>
            <person name="Teshima H."/>
            <person name="Lucas S."/>
            <person name="Lapidus A."/>
            <person name="Hammon N."/>
            <person name="Deshpande S."/>
            <person name="Nolan M."/>
            <person name="Cheng J.F."/>
            <person name="Pitluck S."/>
            <person name="Liolios K."/>
            <person name="Pagani I."/>
            <person name="Mikhailova N."/>
            <person name="Ivanova N."/>
            <person name="Mavromatis K."/>
            <person name="Pati A."/>
            <person name="Tapia R."/>
            <person name="Han C."/>
            <person name="Goodwin L."/>
            <person name="Chen A."/>
            <person name="Palaniappan K."/>
            <person name="Land M."/>
            <person name="Hauser L."/>
            <person name="Chang Y.J."/>
            <person name="Jeffries C.D."/>
            <person name="Brambilla E.M."/>
            <person name="Kopitz M."/>
            <person name="Rohde M."/>
            <person name="Goker M."/>
            <person name="Tindall B.J."/>
            <person name="Detter J.C."/>
            <person name="Woyke T."/>
            <person name="Bristow J."/>
            <person name="Eisen J.A."/>
            <person name="Markowitz V."/>
            <person name="Hugenholtz P."/>
            <person name="Klenk H.P."/>
            <person name="Kyrpides N.C."/>
        </authorList>
    </citation>
    <scope>NUCLEOTIDE SEQUENCE [LARGE SCALE GENOMIC DNA]</scope>
    <source>
        <strain evidence="5">ATCC 43766 / DSM 16922 / JCM 21250 / NBRC 16016 / NCTC 11634 / CL345/78</strain>
    </source>
</reference>
<evidence type="ECO:0000256" key="2">
    <source>
        <dbReference type="SAM" id="SignalP"/>
    </source>
</evidence>
<dbReference type="Proteomes" id="UP000008641">
    <property type="component" value="Chromosome"/>
</dbReference>
<evidence type="ECO:0000313" key="4">
    <source>
        <dbReference type="EMBL" id="ADX67626.1"/>
    </source>
</evidence>
<dbReference type="NCBIfam" id="TIGR04183">
    <property type="entry name" value="Por_Secre_tail"/>
    <property type="match status" value="1"/>
</dbReference>
<dbReference type="HOGENOM" id="CLU_553160_0_0_10"/>
<sequence>MKILLQLALFASPFIVFAQYTSPNSGVVLHLQDIANADNTTISVDNDNPNTYYIHKNITISANDKLVIDKDYWVYISDEVLLNIEGTIEAIAPNRANFTVQNPETESYQGIRLDEFSTATFKNISFSYGGGIRALSGHFLAENCSFSYMHDKGISTGGAISFSRGTPKVINSQFLHNETPAVGSAANSKVGLIFENNYLENNNTKNTNRPQINMGPSGENQQIIIKNNTIIGNRDNTRVGGIAVASLVGLDSFAIIDGNIVKDNRYGITLVGPKSGGDILNNQLINNNSENLPMQGGSGISITQPGNVLGDKIRILDNHIENNLWGITLIGEATNIFMGDATTPGNNFFYENGNNGETFALYNNSPNEVIAQGNCWIAPSTTDLSAIENVIFHRVDNPSLGLVDYSNPTCTMSVNDQEQAIVSIYPNPVEDFLFWQSNHLIQEVEVFSINGEKQMQLSPQKTAIYMKHLSKGVYIVQFTTQNGEITRKKIIKK</sequence>
<dbReference type="eggNOG" id="COG4886">
    <property type="taxonomic scope" value="Bacteria"/>
</dbReference>
<reference evidence="5" key="2">
    <citation type="journal article" date="2011" name="Stand. Genomic Sci.">
        <title>Complete genome sequence of Weeksella virosa type strain (9751T).</title>
        <authorList>
            <person name="Lang E."/>
            <person name="Teshima H."/>
            <person name="Lucas S."/>
            <person name="Lapidus A."/>
            <person name="Hammon N."/>
            <person name="Deshpande S."/>
            <person name="Nolan M."/>
            <person name="Cheng J."/>
            <person name="Pitluck S."/>
            <person name="Liolios K."/>
            <person name="Pagani I."/>
            <person name="Mikhailova N."/>
            <person name="Ivanova N."/>
            <person name="Mavromatis K."/>
            <person name="Pati A."/>
            <person name="Tapia R."/>
            <person name="Han C."/>
            <person name="Goodwin L."/>
            <person name="Chen A."/>
            <person name="Palaniappan K."/>
            <person name="Land M."/>
            <person name="Hauser L."/>
            <person name="Chang Y."/>
            <person name="Jeffries C."/>
            <person name="Brambilla E."/>
            <person name="Kopitz M."/>
            <person name="Rohde M."/>
            <person name="Goker M."/>
            <person name="Tindall B."/>
            <person name="Detter J."/>
            <person name="Woyke T."/>
            <person name="Bristow J."/>
            <person name="Eisen J."/>
            <person name="Markowitz V."/>
            <person name="Hugenholtz P."/>
            <person name="Klenk H."/>
            <person name="Kyrpides N."/>
        </authorList>
    </citation>
    <scope>NUCLEOTIDE SEQUENCE [LARGE SCALE GENOMIC DNA]</scope>
    <source>
        <strain evidence="5">ATCC 43766 / DSM 16922 / JCM 21250 / NBRC 16016 / NCTC 11634 / CL345/78</strain>
    </source>
</reference>
<dbReference type="InterPro" id="IPR026444">
    <property type="entry name" value="Secre_tail"/>
</dbReference>
<keyword evidence="1 2" id="KW-0732">Signal</keyword>
<dbReference type="AlphaFoldDB" id="F0P1J8"/>
<dbReference type="OrthoDB" id="1230183at2"/>
<feature type="chain" id="PRO_5003253706" description="Secretion system C-terminal sorting domain-containing protein" evidence="2">
    <location>
        <begin position="19"/>
        <end position="493"/>
    </location>
</feature>
<accession>F0P1J8</accession>
<protein>
    <recommendedName>
        <fullName evidence="3">Secretion system C-terminal sorting domain-containing protein</fullName>
    </recommendedName>
</protein>
<gene>
    <name evidence="4" type="ordered locus">Weevi_0915</name>
</gene>
<name>F0P1J8_WEEVC</name>
<dbReference type="InterPro" id="IPR006626">
    <property type="entry name" value="PbH1"/>
</dbReference>
<dbReference type="InterPro" id="IPR012334">
    <property type="entry name" value="Pectin_lyas_fold"/>
</dbReference>
<dbReference type="SUPFAM" id="SSF51126">
    <property type="entry name" value="Pectin lyase-like"/>
    <property type="match status" value="2"/>
</dbReference>
<keyword evidence="5" id="KW-1185">Reference proteome</keyword>
<dbReference type="STRING" id="865938.Weevi_0915"/>
<dbReference type="SMART" id="SM00710">
    <property type="entry name" value="PbH1"/>
    <property type="match status" value="5"/>
</dbReference>
<feature type="domain" description="Secretion system C-terminal sorting" evidence="3">
    <location>
        <begin position="424"/>
        <end position="491"/>
    </location>
</feature>
<dbReference type="Pfam" id="PF18962">
    <property type="entry name" value="Por_Secre_tail"/>
    <property type="match status" value="1"/>
</dbReference>
<evidence type="ECO:0000256" key="1">
    <source>
        <dbReference type="ARBA" id="ARBA00022729"/>
    </source>
</evidence>
<dbReference type="InterPro" id="IPR011050">
    <property type="entry name" value="Pectin_lyase_fold/virulence"/>
</dbReference>